<organism evidence="9 10">
    <name type="scientific">Ruminiclostridium cellobioparum subsp. termitidis CT1112</name>
    <dbReference type="NCBI Taxonomy" id="1195236"/>
    <lineage>
        <taxon>Bacteria</taxon>
        <taxon>Bacillati</taxon>
        <taxon>Bacillota</taxon>
        <taxon>Clostridia</taxon>
        <taxon>Eubacteriales</taxon>
        <taxon>Oscillospiraceae</taxon>
        <taxon>Ruminiclostridium</taxon>
    </lineage>
</organism>
<dbReference type="eggNOG" id="COG4209">
    <property type="taxonomic scope" value="Bacteria"/>
</dbReference>
<feature type="transmembrane region" description="Helical" evidence="7">
    <location>
        <begin position="20"/>
        <end position="45"/>
    </location>
</feature>
<keyword evidence="3" id="KW-1003">Cell membrane</keyword>
<dbReference type="InterPro" id="IPR000515">
    <property type="entry name" value="MetI-like"/>
</dbReference>
<name>S0FLH7_RUMCE</name>
<dbReference type="InterPro" id="IPR035906">
    <property type="entry name" value="MetI-like_sf"/>
</dbReference>
<dbReference type="SUPFAM" id="SSF161098">
    <property type="entry name" value="MetI-like"/>
    <property type="match status" value="1"/>
</dbReference>
<evidence type="ECO:0000256" key="6">
    <source>
        <dbReference type="ARBA" id="ARBA00023136"/>
    </source>
</evidence>
<dbReference type="PATRIC" id="fig|1195236.3.peg.1238"/>
<comment type="caution">
    <text evidence="9">The sequence shown here is derived from an EMBL/GenBank/DDBJ whole genome shotgun (WGS) entry which is preliminary data.</text>
</comment>
<evidence type="ECO:0000313" key="9">
    <source>
        <dbReference type="EMBL" id="EMS73080.1"/>
    </source>
</evidence>
<dbReference type="Pfam" id="PF00528">
    <property type="entry name" value="BPD_transp_1"/>
    <property type="match status" value="1"/>
</dbReference>
<evidence type="ECO:0000256" key="1">
    <source>
        <dbReference type="ARBA" id="ARBA00004651"/>
    </source>
</evidence>
<protein>
    <submittedName>
        <fullName evidence="9">ABC-type polysaccharide transport system, permease component</fullName>
    </submittedName>
</protein>
<comment type="similarity">
    <text evidence="7">Belongs to the binding-protein-dependent transport system permease family.</text>
</comment>
<feature type="transmembrane region" description="Helical" evidence="7">
    <location>
        <begin position="86"/>
        <end position="106"/>
    </location>
</feature>
<evidence type="ECO:0000256" key="7">
    <source>
        <dbReference type="RuleBase" id="RU363032"/>
    </source>
</evidence>
<sequence length="309" mass="35129">MKSRINGGFFSEIYKNKVLYLMFLPVALYFIIFAYVPMGGIILAFKEFNIRGGILFSPWNGIENFRFFFASGKAWQVTKNTLEYNVVFLACYTFFSILTAIMISEISNKWFKKIAQSFMFLPYFISWVVVAAFIYNFFNYDYGLVNTLIKNVGGQPIDIYAEPANWVILLPVLYVWKWVGFGSVLYLAAIMGIDQECYEAATIDGANMFQKITKITLPLLRPTIIVLVLMGVGRILRGEFDMFYNIIGNNGILMDATDIIDTLVFRSLMGTQDFGMASAAGFYQSVLCFVIILIVNGVVRKVDNENALF</sequence>
<keyword evidence="2 7" id="KW-0813">Transport</keyword>
<feature type="transmembrane region" description="Helical" evidence="7">
    <location>
        <begin position="118"/>
        <end position="138"/>
    </location>
</feature>
<keyword evidence="10" id="KW-1185">Reference proteome</keyword>
<feature type="transmembrane region" description="Helical" evidence="7">
    <location>
        <begin position="215"/>
        <end position="236"/>
    </location>
</feature>
<dbReference type="PROSITE" id="PS50928">
    <property type="entry name" value="ABC_TM1"/>
    <property type="match status" value="1"/>
</dbReference>
<evidence type="ECO:0000256" key="4">
    <source>
        <dbReference type="ARBA" id="ARBA00022692"/>
    </source>
</evidence>
<keyword evidence="5 7" id="KW-1133">Transmembrane helix</keyword>
<dbReference type="STRING" id="1195236.CTER_0948"/>
<accession>S0FLH7</accession>
<keyword evidence="6 7" id="KW-0472">Membrane</keyword>
<comment type="subcellular location">
    <subcellularLocation>
        <location evidence="1 7">Cell membrane</location>
        <topology evidence="1 7">Multi-pass membrane protein</topology>
    </subcellularLocation>
</comment>
<dbReference type="GO" id="GO:0055085">
    <property type="term" value="P:transmembrane transport"/>
    <property type="evidence" value="ECO:0007669"/>
    <property type="project" value="InterPro"/>
</dbReference>
<reference evidence="9 10" key="1">
    <citation type="journal article" date="2013" name="Genome Announc.">
        <title>Draft Genome Sequence of the Cellulolytic, Mesophilic, Anaerobic Bacterium Clostridium termitidis Strain CT1112 (DSM 5398).</title>
        <authorList>
            <person name="Lal S."/>
            <person name="Ramachandran U."/>
            <person name="Zhang X."/>
            <person name="Munir R."/>
            <person name="Sparling R."/>
            <person name="Levin D.B."/>
        </authorList>
    </citation>
    <scope>NUCLEOTIDE SEQUENCE [LARGE SCALE GENOMIC DNA]</scope>
    <source>
        <strain evidence="9 10">CT1112</strain>
    </source>
</reference>
<dbReference type="CDD" id="cd06261">
    <property type="entry name" value="TM_PBP2"/>
    <property type="match status" value="1"/>
</dbReference>
<gene>
    <name evidence="9" type="ORF">CTER_0948</name>
</gene>
<dbReference type="Gene3D" id="1.10.3720.10">
    <property type="entry name" value="MetI-like"/>
    <property type="match status" value="1"/>
</dbReference>
<dbReference type="InterPro" id="IPR050809">
    <property type="entry name" value="UgpAE/MalFG_permease"/>
</dbReference>
<dbReference type="PANTHER" id="PTHR43227">
    <property type="entry name" value="BLL4140 PROTEIN"/>
    <property type="match status" value="1"/>
</dbReference>
<dbReference type="PANTHER" id="PTHR43227:SF11">
    <property type="entry name" value="BLL4140 PROTEIN"/>
    <property type="match status" value="1"/>
</dbReference>
<evidence type="ECO:0000256" key="3">
    <source>
        <dbReference type="ARBA" id="ARBA00022475"/>
    </source>
</evidence>
<dbReference type="GO" id="GO:0005886">
    <property type="term" value="C:plasma membrane"/>
    <property type="evidence" value="ECO:0007669"/>
    <property type="project" value="UniProtKB-SubCell"/>
</dbReference>
<dbReference type="RefSeq" id="WP_004624410.1">
    <property type="nucleotide sequence ID" value="NZ_AORV01000022.1"/>
</dbReference>
<evidence type="ECO:0000313" key="10">
    <source>
        <dbReference type="Proteomes" id="UP000014155"/>
    </source>
</evidence>
<dbReference type="Proteomes" id="UP000014155">
    <property type="component" value="Unassembled WGS sequence"/>
</dbReference>
<keyword evidence="4 7" id="KW-0812">Transmembrane</keyword>
<proteinExistence type="inferred from homology"/>
<evidence type="ECO:0000256" key="2">
    <source>
        <dbReference type="ARBA" id="ARBA00022448"/>
    </source>
</evidence>
<dbReference type="AlphaFoldDB" id="S0FLH7"/>
<evidence type="ECO:0000256" key="5">
    <source>
        <dbReference type="ARBA" id="ARBA00022989"/>
    </source>
</evidence>
<dbReference type="EMBL" id="AORV01000022">
    <property type="protein sequence ID" value="EMS73080.1"/>
    <property type="molecule type" value="Genomic_DNA"/>
</dbReference>
<feature type="domain" description="ABC transmembrane type-1" evidence="8">
    <location>
        <begin position="78"/>
        <end position="295"/>
    </location>
</feature>
<feature type="transmembrane region" description="Helical" evidence="7">
    <location>
        <begin position="274"/>
        <end position="299"/>
    </location>
</feature>
<feature type="transmembrane region" description="Helical" evidence="7">
    <location>
        <begin position="175"/>
        <end position="194"/>
    </location>
</feature>
<evidence type="ECO:0000259" key="8">
    <source>
        <dbReference type="PROSITE" id="PS50928"/>
    </source>
</evidence>